<dbReference type="EMBL" id="LN902848">
    <property type="protein sequence ID" value="CDS43703.2"/>
    <property type="molecule type" value="Genomic_DNA"/>
</dbReference>
<gene>
    <name evidence="1" type="ORF">EmuJ_001149800</name>
</gene>
<reference evidence="1" key="2">
    <citation type="submission" date="2015-11" db="EMBL/GenBank/DDBJ databases">
        <authorList>
            <person name="Zhang Y."/>
            <person name="Guo Z."/>
        </authorList>
    </citation>
    <scope>NUCLEOTIDE SEQUENCE</scope>
</reference>
<dbReference type="AlphaFoldDB" id="A0A068YNV6"/>
<sequence length="398" mass="43702">MDVVAAYVARSVEKNCTAKEGAECTVDGLPLSIPYTVTFWGGISHSDMASLTIKLTADGHAKVNVAWMAASNKDEMEVYAAYVAGNKEKYYMPKGDAKCTITCLLPRIPYRVCVRACHPHSATATAVPSTFADAQLVSSGYLLEFVANSETGDYTCSKAVCDSTSFSGVVILVMELATSIDPSFTQHLAYLLSTAAEYANNKGGGQLTAMMGKSTLKALLIEEGVNIPLFVLHVPNPQALVCILVSRFWHSDRFVNWFCFSMCYDLNCLILFGKLIPQKCKANVEYANNSRSSRPVARRGELNLHMIAVVCNARVVSEDCFCNQVYSWNMLKGCAPFNLMHRRPFSTSSLFSMLRMGRGSLNVYVHTALMGSNISTSSHRLAIRSCCCLRLRKQGCRL</sequence>
<evidence type="ECO:0000313" key="1">
    <source>
        <dbReference type="EMBL" id="CDS43703.2"/>
    </source>
</evidence>
<proteinExistence type="predicted"/>
<reference evidence="1" key="1">
    <citation type="journal article" date="2013" name="Nature">
        <title>The genomes of four tapeworm species reveal adaptations to parasitism.</title>
        <authorList>
            <person name="Tsai I.J."/>
            <person name="Zarowiecki M."/>
            <person name="Holroyd N."/>
            <person name="Garciarrubio A."/>
            <person name="Sanchez-Flores A."/>
            <person name="Brooks K.L."/>
            <person name="Tracey A."/>
            <person name="Bobes R.J."/>
            <person name="Fragoso G."/>
            <person name="Sciutto E."/>
            <person name="Aslett M."/>
            <person name="Beasley H."/>
            <person name="Bennett H.M."/>
            <person name="Cai J."/>
            <person name="Camicia F."/>
            <person name="Clark R."/>
            <person name="Cucher M."/>
            <person name="De Silva N."/>
            <person name="Day T.A."/>
            <person name="Deplazes P."/>
            <person name="Estrada K."/>
            <person name="Fernandez C."/>
            <person name="Holland P.W."/>
            <person name="Hou J."/>
            <person name="Hu S."/>
            <person name="Huckvale T."/>
            <person name="Hung S.S."/>
            <person name="Kamenetzky L."/>
            <person name="Keane J.A."/>
            <person name="Kiss F."/>
            <person name="Koziol U."/>
            <person name="Lambert O."/>
            <person name="Liu K."/>
            <person name="Luo X."/>
            <person name="Luo Y."/>
            <person name="Macchiaroli N."/>
            <person name="Nichol S."/>
            <person name="Paps J."/>
            <person name="Parkinson J."/>
            <person name="Pouchkina-Stantcheva N."/>
            <person name="Riddiford N."/>
            <person name="Rosenzvit M."/>
            <person name="Salinas G."/>
            <person name="Wasmuth J.D."/>
            <person name="Zamanian M."/>
            <person name="Zheng Y."/>
            <person name="Cai X."/>
            <person name="Soberon X."/>
            <person name="Olson P.D."/>
            <person name="Laclette J.P."/>
            <person name="Brehm K."/>
            <person name="Berriman M."/>
            <person name="Garciarrubio A."/>
            <person name="Bobes R.J."/>
            <person name="Fragoso G."/>
            <person name="Sanchez-Flores A."/>
            <person name="Estrada K."/>
            <person name="Cevallos M.A."/>
            <person name="Morett E."/>
            <person name="Gonzalez V."/>
            <person name="Portillo T."/>
            <person name="Ochoa-Leyva A."/>
            <person name="Jose M.V."/>
            <person name="Sciutto E."/>
            <person name="Landa A."/>
            <person name="Jimenez L."/>
            <person name="Valdes V."/>
            <person name="Carrero J.C."/>
            <person name="Larralde C."/>
            <person name="Morales-Montor J."/>
            <person name="Limon-Lason J."/>
            <person name="Soberon X."/>
            <person name="Laclette J.P."/>
        </authorList>
    </citation>
    <scope>NUCLEOTIDE SEQUENCE [LARGE SCALE GENOMIC DNA]</scope>
</reference>
<keyword evidence="2" id="KW-1185">Reference proteome</keyword>
<evidence type="ECO:0000313" key="2">
    <source>
        <dbReference type="Proteomes" id="UP000017246"/>
    </source>
</evidence>
<protein>
    <submittedName>
        <fullName evidence="1">Uncharacterized protein</fullName>
    </submittedName>
</protein>
<dbReference type="OrthoDB" id="6283775at2759"/>
<accession>A0A068YNV6</accession>
<name>A0A068YNV6_ECHMU</name>
<dbReference type="Proteomes" id="UP000017246">
    <property type="component" value="Unassembled WGS sequence"/>
</dbReference>
<organism evidence="1 2">
    <name type="scientific">Echinococcus multilocularis</name>
    <name type="common">Fox tapeworm</name>
    <dbReference type="NCBI Taxonomy" id="6211"/>
    <lineage>
        <taxon>Eukaryota</taxon>
        <taxon>Metazoa</taxon>
        <taxon>Spiralia</taxon>
        <taxon>Lophotrochozoa</taxon>
        <taxon>Platyhelminthes</taxon>
        <taxon>Cestoda</taxon>
        <taxon>Eucestoda</taxon>
        <taxon>Cyclophyllidea</taxon>
        <taxon>Taeniidae</taxon>
        <taxon>Echinococcus</taxon>
    </lineage>
</organism>